<feature type="compositionally biased region" description="Low complexity" evidence="1">
    <location>
        <begin position="45"/>
        <end position="58"/>
    </location>
</feature>
<dbReference type="VEuPathDB" id="FungiDB:PPTG_21500"/>
<dbReference type="Proteomes" id="UP000054423">
    <property type="component" value="Unassembled WGS sequence"/>
</dbReference>
<evidence type="ECO:0000313" key="2">
    <source>
        <dbReference type="EMBL" id="ETL83503.1"/>
    </source>
</evidence>
<organism evidence="2">
    <name type="scientific">Phytophthora nicotianae</name>
    <name type="common">Potato buckeye rot agent</name>
    <name type="synonym">Phytophthora parasitica</name>
    <dbReference type="NCBI Taxonomy" id="4792"/>
    <lineage>
        <taxon>Eukaryota</taxon>
        <taxon>Sar</taxon>
        <taxon>Stramenopiles</taxon>
        <taxon>Oomycota</taxon>
        <taxon>Peronosporomycetes</taxon>
        <taxon>Peronosporales</taxon>
        <taxon>Peronosporaceae</taxon>
        <taxon>Phytophthora</taxon>
    </lineage>
</organism>
<gene>
    <name evidence="2" type="ORF">L917_16547</name>
</gene>
<reference evidence="2" key="1">
    <citation type="submission" date="2013-11" db="EMBL/GenBank/DDBJ databases">
        <title>The Genome Sequence of Phytophthora parasitica CHvinca01.</title>
        <authorList>
            <consortium name="The Broad Institute Genomics Platform"/>
            <person name="Russ C."/>
            <person name="Tyler B."/>
            <person name="Panabieres F."/>
            <person name="Shan W."/>
            <person name="Tripathy S."/>
            <person name="Grunwald N."/>
            <person name="Machado M."/>
            <person name="Johnson C.S."/>
            <person name="Arredondo F."/>
            <person name="Hong C."/>
            <person name="Coffey M."/>
            <person name="Young S.K."/>
            <person name="Zeng Q."/>
            <person name="Gargeya S."/>
            <person name="Fitzgerald M."/>
            <person name="Abouelleil A."/>
            <person name="Alvarado L."/>
            <person name="Chapman S.B."/>
            <person name="Gainer-Dewar J."/>
            <person name="Goldberg J."/>
            <person name="Griggs A."/>
            <person name="Gujja S."/>
            <person name="Hansen M."/>
            <person name="Howarth C."/>
            <person name="Imamovic A."/>
            <person name="Ireland A."/>
            <person name="Larimer J."/>
            <person name="McCowan C."/>
            <person name="Murphy C."/>
            <person name="Pearson M."/>
            <person name="Poon T.W."/>
            <person name="Priest M."/>
            <person name="Roberts A."/>
            <person name="Saif S."/>
            <person name="Shea T."/>
            <person name="Sykes S."/>
            <person name="Wortman J."/>
            <person name="Nusbaum C."/>
            <person name="Birren B."/>
        </authorList>
    </citation>
    <scope>NUCLEOTIDE SEQUENCE [LARGE SCALE GENOMIC DNA]</scope>
    <source>
        <strain evidence="2">CHvinca01</strain>
    </source>
</reference>
<accession>W2KEG4</accession>
<name>W2KEG4_PHYNI</name>
<feature type="region of interest" description="Disordered" evidence="1">
    <location>
        <begin position="33"/>
        <end position="81"/>
    </location>
</feature>
<dbReference type="EMBL" id="KI682011">
    <property type="protein sequence ID" value="ETL83503.1"/>
    <property type="molecule type" value="Genomic_DNA"/>
</dbReference>
<dbReference type="AlphaFoldDB" id="W2KEG4"/>
<sequence length="424" mass="48699">MSFLEMTADDGMTVAEAIEFIDSFDEYFDDCEQKTERTNTGQTHSLSSSDSSIPIPTSNMVGEKRRTKKTNPPGYTTRVQRRKRAELQNLRDEAQELQERLDQLKKSTFNSHMEVANEDPAACQMKWRNLVETERNQRRHSEETNSKLKTILAHHLSANENLCRALHKKALLKGTDFVFSCEPTPGYSFAAFENNRAIVGHLEQLVGKLYLESGSLLDSWSSSSMNYSMNVQYDEQKHSKVAEMKATTPVACSMEVAADLMWREQSGQRSDPQKWAHIISGRQPNSQEKNWIFTLQCQSYIKRVNGVQLMQKFEDSNRIVFVRTDIMTLTTEGLRFRDQTWTIITRSDSDPHNASVVRIYEKLFMECQEGFSARPEDMAYAQNVVLKSLSWKLHNCTRQLQDTLVEKYEICSKSSLQPDIPGGR</sequence>
<evidence type="ECO:0000256" key="1">
    <source>
        <dbReference type="SAM" id="MobiDB-lite"/>
    </source>
</evidence>
<proteinExistence type="predicted"/>
<dbReference type="OrthoDB" id="96069at2759"/>
<protein>
    <recommendedName>
        <fullName evidence="3">BZIP domain-containing protein</fullName>
    </recommendedName>
</protein>
<evidence type="ECO:0008006" key="3">
    <source>
        <dbReference type="Google" id="ProtNLM"/>
    </source>
</evidence>